<dbReference type="EMBL" id="MN850583">
    <property type="protein sequence ID" value="QHR67444.1"/>
    <property type="molecule type" value="Genomic_DNA"/>
</dbReference>
<evidence type="ECO:0000313" key="3">
    <source>
        <dbReference type="Proteomes" id="UP000465135"/>
    </source>
</evidence>
<feature type="region of interest" description="Disordered" evidence="1">
    <location>
        <begin position="1"/>
        <end position="130"/>
    </location>
</feature>
<evidence type="ECO:0000313" key="2">
    <source>
        <dbReference type="EMBL" id="QHR67444.1"/>
    </source>
</evidence>
<protein>
    <submittedName>
        <fullName evidence="2">Uncharacterized protein</fullName>
    </submittedName>
</protein>
<name>A0A6B9WSC7_9CAUD</name>
<evidence type="ECO:0000256" key="1">
    <source>
        <dbReference type="SAM" id="MobiDB-lite"/>
    </source>
</evidence>
<accession>A0A6B9WSC7</accession>
<feature type="compositionally biased region" description="Basic residues" evidence="1">
    <location>
        <begin position="113"/>
        <end position="130"/>
    </location>
</feature>
<gene>
    <name evidence="2" type="ORF">glasur_55</name>
</gene>
<sequence length="158" mass="17447">MTRRAGGADSRPADRTAPRQHHRYTTPPHSTTAHDEKRQIPARPSAAHSTAQPAQSVPIGQHRTAQPAGQRTARHTADDETRHARAIPHAGNPLDAPRSAREQYRARREANPRTRHGGTRGHLGRGRPTHKRSIFKPGYCTHGLFIVSAFGYPYSVAQ</sequence>
<feature type="compositionally biased region" description="Basic and acidic residues" evidence="1">
    <location>
        <begin position="98"/>
        <end position="112"/>
    </location>
</feature>
<keyword evidence="3" id="KW-1185">Reference proteome</keyword>
<proteinExistence type="predicted"/>
<organism evidence="2 3">
    <name type="scientific">Escherichia phage glasur</name>
    <dbReference type="NCBI Taxonomy" id="2696400"/>
    <lineage>
        <taxon>Viruses</taxon>
        <taxon>Duplodnaviria</taxon>
        <taxon>Heunggongvirae</taxon>
        <taxon>Uroviricota</taxon>
        <taxon>Caudoviricetes</taxon>
        <taxon>Autographivirales</taxon>
        <taxon>Autoscriptoviridae</taxon>
        <taxon>Stentvirinae</taxon>
        <taxon>Bonnellvirus</taxon>
        <taxon>Bonnellvirus glasur</taxon>
    </lineage>
</organism>
<reference evidence="3" key="1">
    <citation type="submission" date="2019-12" db="EMBL/GenBank/DDBJ databases">
        <authorList>
            <person name="Olsen N.S."/>
            <person name="Junco L.M.F."/>
            <person name="Kot W."/>
            <person name="Hansen L.H."/>
        </authorList>
    </citation>
    <scope>NUCLEOTIDE SEQUENCE [LARGE SCALE GENOMIC DNA]</scope>
</reference>
<dbReference type="Proteomes" id="UP000465135">
    <property type="component" value="Segment"/>
</dbReference>